<dbReference type="CDD" id="cd01659">
    <property type="entry name" value="TRX_superfamily"/>
    <property type="match status" value="1"/>
</dbReference>
<dbReference type="InterPro" id="IPR036249">
    <property type="entry name" value="Thioredoxin-like_sf"/>
</dbReference>
<name>A0ABN8EI88_9GAMM</name>
<gene>
    <name evidence="3" type="ORF">SIN8267_01431</name>
</gene>
<dbReference type="RefSeq" id="WP_237443982.1">
    <property type="nucleotide sequence ID" value="NZ_CAKLPX010000001.1"/>
</dbReference>
<evidence type="ECO:0000313" key="3">
    <source>
        <dbReference type="EMBL" id="CAH0991328.1"/>
    </source>
</evidence>
<accession>A0ABN8EI88</accession>
<feature type="signal peptide" evidence="1">
    <location>
        <begin position="1"/>
        <end position="26"/>
    </location>
</feature>
<proteinExistence type="predicted"/>
<dbReference type="Pfam" id="PF13899">
    <property type="entry name" value="Thioredoxin_7"/>
    <property type="match status" value="1"/>
</dbReference>
<feature type="domain" description="Thioredoxin" evidence="2">
    <location>
        <begin position="24"/>
        <end position="166"/>
    </location>
</feature>
<keyword evidence="4" id="KW-1185">Reference proteome</keyword>
<sequence>MIKMRNALMTLLLPIGLCFNASISHATETAAEVMLPAYSTEYSPKRNPFDDANKAIALAHAENKNVFIEVGGSWCGWCYKFDATLKKNRELNQAFYQQFVVLKVSVDDENDNAEFIKGLPPFTGYPHFFVADSQGKVFLSQTPTDFVADGEFVDQRIVNFIDAVAQRTASQ</sequence>
<reference evidence="3" key="1">
    <citation type="submission" date="2021-12" db="EMBL/GenBank/DDBJ databases">
        <authorList>
            <person name="Rodrigo-Torres L."/>
            <person name="Arahal R. D."/>
            <person name="Lucena T."/>
        </authorList>
    </citation>
    <scope>NUCLEOTIDE SEQUENCE</scope>
    <source>
        <strain evidence="3">CECT 8267</strain>
    </source>
</reference>
<dbReference type="Proteomes" id="UP000838100">
    <property type="component" value="Unassembled WGS sequence"/>
</dbReference>
<keyword evidence="1" id="KW-0732">Signal</keyword>
<protein>
    <recommendedName>
        <fullName evidence="2">Thioredoxin domain-containing protein</fullName>
    </recommendedName>
</protein>
<organism evidence="3 4">
    <name type="scientific">Sinobacterium norvegicum</name>
    <dbReference type="NCBI Taxonomy" id="1641715"/>
    <lineage>
        <taxon>Bacteria</taxon>
        <taxon>Pseudomonadati</taxon>
        <taxon>Pseudomonadota</taxon>
        <taxon>Gammaproteobacteria</taxon>
        <taxon>Cellvibrionales</taxon>
        <taxon>Spongiibacteraceae</taxon>
        <taxon>Sinobacterium</taxon>
    </lineage>
</organism>
<dbReference type="EMBL" id="CAKLPX010000001">
    <property type="protein sequence ID" value="CAH0991328.1"/>
    <property type="molecule type" value="Genomic_DNA"/>
</dbReference>
<evidence type="ECO:0000313" key="4">
    <source>
        <dbReference type="Proteomes" id="UP000838100"/>
    </source>
</evidence>
<dbReference type="InterPro" id="IPR013766">
    <property type="entry name" value="Thioredoxin_domain"/>
</dbReference>
<feature type="chain" id="PRO_5046609405" description="Thioredoxin domain-containing protein" evidence="1">
    <location>
        <begin position="27"/>
        <end position="171"/>
    </location>
</feature>
<dbReference type="Gene3D" id="3.40.30.10">
    <property type="entry name" value="Glutaredoxin"/>
    <property type="match status" value="1"/>
</dbReference>
<dbReference type="SUPFAM" id="SSF52833">
    <property type="entry name" value="Thioredoxin-like"/>
    <property type="match status" value="1"/>
</dbReference>
<dbReference type="PROSITE" id="PS51352">
    <property type="entry name" value="THIOREDOXIN_2"/>
    <property type="match status" value="1"/>
</dbReference>
<evidence type="ECO:0000256" key="1">
    <source>
        <dbReference type="SAM" id="SignalP"/>
    </source>
</evidence>
<comment type="caution">
    <text evidence="3">The sequence shown here is derived from an EMBL/GenBank/DDBJ whole genome shotgun (WGS) entry which is preliminary data.</text>
</comment>
<evidence type="ECO:0000259" key="2">
    <source>
        <dbReference type="PROSITE" id="PS51352"/>
    </source>
</evidence>